<evidence type="ECO:0000259" key="3">
    <source>
        <dbReference type="PROSITE" id="PS50835"/>
    </source>
</evidence>
<dbReference type="AlphaFoldDB" id="A0A674GRQ4"/>
<reference evidence="4 5" key="1">
    <citation type="journal article" date="2010" name="Nature">
        <title>The genome of a songbird.</title>
        <authorList>
            <person name="Warren W.C."/>
            <person name="Clayton D.F."/>
            <person name="Ellegren H."/>
            <person name="Arnold A.P."/>
            <person name="Hillier L.W."/>
            <person name="Kunstner A."/>
            <person name="Searle S."/>
            <person name="White S."/>
            <person name="Vilella A.J."/>
            <person name="Fairley S."/>
            <person name="Heger A."/>
            <person name="Kong L."/>
            <person name="Ponting C.P."/>
            <person name="Jarvis E.D."/>
            <person name="Mello C.V."/>
            <person name="Minx P."/>
            <person name="Lovell P."/>
            <person name="Velho T.A."/>
            <person name="Ferris M."/>
            <person name="Balakrishnan C.N."/>
            <person name="Sinha S."/>
            <person name="Blatti C."/>
            <person name="London S.E."/>
            <person name="Li Y."/>
            <person name="Lin Y.C."/>
            <person name="George J."/>
            <person name="Sweedler J."/>
            <person name="Southey B."/>
            <person name="Gunaratne P."/>
            <person name="Watson M."/>
            <person name="Nam K."/>
            <person name="Backstrom N."/>
            <person name="Smeds L."/>
            <person name="Nabholz B."/>
            <person name="Itoh Y."/>
            <person name="Whitney O."/>
            <person name="Pfenning A.R."/>
            <person name="Howard J."/>
            <person name="Volker M."/>
            <person name="Skinner B.M."/>
            <person name="Griffin D.K."/>
            <person name="Ye L."/>
            <person name="McLaren W.M."/>
            <person name="Flicek P."/>
            <person name="Quesada V."/>
            <person name="Velasco G."/>
            <person name="Lopez-Otin C."/>
            <person name="Puente X.S."/>
            <person name="Olender T."/>
            <person name="Lancet D."/>
            <person name="Smit A.F."/>
            <person name="Hubley R."/>
            <person name="Konkel M.K."/>
            <person name="Walker J.A."/>
            <person name="Batzer M.A."/>
            <person name="Gu W."/>
            <person name="Pollock D.D."/>
            <person name="Chen L."/>
            <person name="Cheng Z."/>
            <person name="Eichler E.E."/>
            <person name="Stapley J."/>
            <person name="Slate J."/>
            <person name="Ekblom R."/>
            <person name="Birkhead T."/>
            <person name="Burke T."/>
            <person name="Burt D."/>
            <person name="Scharff C."/>
            <person name="Adam I."/>
            <person name="Richard H."/>
            <person name="Sultan M."/>
            <person name="Soldatov A."/>
            <person name="Lehrach H."/>
            <person name="Edwards S.V."/>
            <person name="Yang S.P."/>
            <person name="Li X."/>
            <person name="Graves T."/>
            <person name="Fulton L."/>
            <person name="Nelson J."/>
            <person name="Chinwalla A."/>
            <person name="Hou S."/>
            <person name="Mardis E.R."/>
            <person name="Wilson R.K."/>
        </authorList>
    </citation>
    <scope>NUCLEOTIDE SEQUENCE [LARGE SCALE GENOMIC DNA]</scope>
</reference>
<dbReference type="GO" id="GO:0009897">
    <property type="term" value="C:external side of plasma membrane"/>
    <property type="evidence" value="ECO:0007669"/>
    <property type="project" value="TreeGrafter"/>
</dbReference>
<dbReference type="PROSITE" id="PS50835">
    <property type="entry name" value="IG_LIKE"/>
    <property type="match status" value="1"/>
</dbReference>
<dbReference type="GO" id="GO:0042105">
    <property type="term" value="C:alpha-beta T cell receptor complex"/>
    <property type="evidence" value="ECO:0007669"/>
    <property type="project" value="TreeGrafter"/>
</dbReference>
<keyword evidence="5" id="KW-1185">Reference proteome</keyword>
<reference evidence="4" key="2">
    <citation type="submission" date="2025-08" db="UniProtKB">
        <authorList>
            <consortium name="Ensembl"/>
        </authorList>
    </citation>
    <scope>IDENTIFICATION</scope>
</reference>
<dbReference type="InterPro" id="IPR013783">
    <property type="entry name" value="Ig-like_fold"/>
</dbReference>
<dbReference type="PANTHER" id="PTHR10570:SF8">
    <property type="entry name" value="T-CELL SURFACE GLYCOPROTEIN CD3 GAMMA CHAIN"/>
    <property type="match status" value="1"/>
</dbReference>
<dbReference type="Pfam" id="PF16680">
    <property type="entry name" value="Ig_4"/>
    <property type="match status" value="1"/>
</dbReference>
<protein>
    <recommendedName>
        <fullName evidence="3">Ig-like domain-containing protein</fullName>
    </recommendedName>
</protein>
<dbReference type="GO" id="GO:0045059">
    <property type="term" value="P:positive thymic T cell selection"/>
    <property type="evidence" value="ECO:0007669"/>
    <property type="project" value="TreeGrafter"/>
</dbReference>
<dbReference type="InterPro" id="IPR032052">
    <property type="entry name" value="Ig_4"/>
</dbReference>
<sequence length="512" mass="54024">MGTVGFGGTGLGYGDWGGPGLGYGDTEIGGTGTGLWRLGGTGTGLWGHGDWGDRDWVMGTVGFGGTGLGYGDTGVWGDRTGLWGQWGLGGPGLGYGVMEIGGGSGLGYGVMEIGGDRDWVMGTCGCWVRRQALSPSSSSGREEGSAPGIRYQMQPGRAVPCGEQHVLERGQSHQRRAMAGGKALSAWALLASLAMATLGVRGQIYVKEFSGKVFLECVRDQGSKNITWWRDGSTVGHEAQLDLNRVYDDPRGLYVCETGSKRSSLQVHYRMCQNCIEVDAPTVSGIVIADVVATLFLAVAVYCITGHNRGHTSRASDRQNLIANELYQVSVGAPQCVGHLQHLSVCGTPSTPLCVWGHLQHLSVCVGTPSTPLCVWGHLQHLSVCVGTPSAPQCVCWDTFSTSVCVLGHLQHLSVCVGTPSAPQCVCGDTFNTPVCVWVTFSTSGCVWGHLQHPCVCGDTFSTSVCVWEHFQHLSAERTLPQADPAHPPRAGQGRFGLMSPFFPLPAPGGAG</sequence>
<organism evidence="4 5">
    <name type="scientific">Taeniopygia guttata</name>
    <name type="common">Zebra finch</name>
    <name type="synonym">Poephila guttata</name>
    <dbReference type="NCBI Taxonomy" id="59729"/>
    <lineage>
        <taxon>Eukaryota</taxon>
        <taxon>Metazoa</taxon>
        <taxon>Chordata</taxon>
        <taxon>Craniata</taxon>
        <taxon>Vertebrata</taxon>
        <taxon>Euteleostomi</taxon>
        <taxon>Archelosauria</taxon>
        <taxon>Archosauria</taxon>
        <taxon>Dinosauria</taxon>
        <taxon>Saurischia</taxon>
        <taxon>Theropoda</taxon>
        <taxon>Coelurosauria</taxon>
        <taxon>Aves</taxon>
        <taxon>Neognathae</taxon>
        <taxon>Neoaves</taxon>
        <taxon>Telluraves</taxon>
        <taxon>Australaves</taxon>
        <taxon>Passeriformes</taxon>
        <taxon>Passeroidea</taxon>
        <taxon>Estrildidae</taxon>
        <taxon>Estrildinae</taxon>
        <taxon>Taeniopygia</taxon>
    </lineage>
</organism>
<dbReference type="Gene3D" id="2.60.40.10">
    <property type="entry name" value="Immunoglobulins"/>
    <property type="match status" value="1"/>
</dbReference>
<dbReference type="GO" id="GO:0007166">
    <property type="term" value="P:cell surface receptor signaling pathway"/>
    <property type="evidence" value="ECO:0007669"/>
    <property type="project" value="TreeGrafter"/>
</dbReference>
<accession>A0A674GRQ4</accession>
<dbReference type="InterPro" id="IPR036179">
    <property type="entry name" value="Ig-like_dom_sf"/>
</dbReference>
<dbReference type="InterPro" id="IPR007110">
    <property type="entry name" value="Ig-like_dom"/>
</dbReference>
<feature type="region of interest" description="Disordered" evidence="2">
    <location>
        <begin position="134"/>
        <end position="153"/>
    </location>
</feature>
<reference evidence="4" key="3">
    <citation type="submission" date="2025-09" db="UniProtKB">
        <authorList>
            <consortium name="Ensembl"/>
        </authorList>
    </citation>
    <scope>IDENTIFICATION</scope>
</reference>
<feature type="domain" description="Ig-like" evidence="3">
    <location>
        <begin position="215"/>
        <end position="266"/>
    </location>
</feature>
<dbReference type="Ensembl" id="ENSTGUT00000036933.1">
    <property type="protein sequence ID" value="ENSTGUP00000025122.1"/>
    <property type="gene ID" value="ENSTGUG00000000240.2"/>
</dbReference>
<evidence type="ECO:0000313" key="4">
    <source>
        <dbReference type="Ensembl" id="ENSTGUP00000025122.1"/>
    </source>
</evidence>
<dbReference type="SUPFAM" id="SSF48726">
    <property type="entry name" value="Immunoglobulin"/>
    <property type="match status" value="1"/>
</dbReference>
<evidence type="ECO:0000256" key="2">
    <source>
        <dbReference type="SAM" id="MobiDB-lite"/>
    </source>
</evidence>
<dbReference type="PANTHER" id="PTHR10570">
    <property type="entry name" value="T-CELL SURFACE GLYCOPROTEIN CD3 GAMMA CHAIN / DELTA CHAIN"/>
    <property type="match status" value="1"/>
</dbReference>
<name>A0A674GRQ4_TAEGU</name>
<dbReference type="InParanoid" id="A0A674GRQ4"/>
<proteinExistence type="predicted"/>
<evidence type="ECO:0000256" key="1">
    <source>
        <dbReference type="ARBA" id="ARBA00023319"/>
    </source>
</evidence>
<evidence type="ECO:0000313" key="5">
    <source>
        <dbReference type="Proteomes" id="UP000007754"/>
    </source>
</evidence>
<dbReference type="InterPro" id="IPR015484">
    <property type="entry name" value="CD3_esu/gsu/dsu"/>
</dbReference>
<gene>
    <name evidence="4" type="primary">LOC100222416</name>
</gene>
<dbReference type="GeneTree" id="ENSGT00940000153312"/>
<keyword evidence="1" id="KW-0393">Immunoglobulin domain</keyword>
<dbReference type="GO" id="GO:0004888">
    <property type="term" value="F:transmembrane signaling receptor activity"/>
    <property type="evidence" value="ECO:0007669"/>
    <property type="project" value="TreeGrafter"/>
</dbReference>
<dbReference type="Proteomes" id="UP000007754">
    <property type="component" value="Chromosome 24"/>
</dbReference>